<organism evidence="1 2">
    <name type="scientific">Leifsonella bigeumensis</name>
    <dbReference type="NCBI Taxonomy" id="433643"/>
    <lineage>
        <taxon>Bacteria</taxon>
        <taxon>Bacillati</taxon>
        <taxon>Actinomycetota</taxon>
        <taxon>Actinomycetes</taxon>
        <taxon>Micrococcales</taxon>
        <taxon>Microbacteriaceae</taxon>
        <taxon>Leifsonella</taxon>
    </lineage>
</organism>
<dbReference type="RefSeq" id="WP_344753095.1">
    <property type="nucleotide sequence ID" value="NZ_BAABAE010000001.1"/>
</dbReference>
<keyword evidence="2" id="KW-1185">Reference proteome</keyword>
<protein>
    <submittedName>
        <fullName evidence="1">Uncharacterized protein</fullName>
    </submittedName>
</protein>
<evidence type="ECO:0000313" key="1">
    <source>
        <dbReference type="EMBL" id="GAA3730306.1"/>
    </source>
</evidence>
<sequence>MTKHDKTAIPEDTKLVRLAHGGREQNWWRVRAQDDRYVVLTRQAPFRPAGEVEYTIIDWERGVRGPSNLIGQGWHETMPDEECEHLLRALNGLDDDGHPHVEVSHRNNVPIQILRISGVER</sequence>
<dbReference type="EMBL" id="BAABAE010000001">
    <property type="protein sequence ID" value="GAA3730306.1"/>
    <property type="molecule type" value="Genomic_DNA"/>
</dbReference>
<proteinExistence type="predicted"/>
<gene>
    <name evidence="1" type="ORF">GCM10022239_03620</name>
</gene>
<accession>A0ABP7F2T3</accession>
<evidence type="ECO:0000313" key="2">
    <source>
        <dbReference type="Proteomes" id="UP001501004"/>
    </source>
</evidence>
<reference evidence="2" key="1">
    <citation type="journal article" date="2019" name="Int. J. Syst. Evol. Microbiol.">
        <title>The Global Catalogue of Microorganisms (GCM) 10K type strain sequencing project: providing services to taxonomists for standard genome sequencing and annotation.</title>
        <authorList>
            <consortium name="The Broad Institute Genomics Platform"/>
            <consortium name="The Broad Institute Genome Sequencing Center for Infectious Disease"/>
            <person name="Wu L."/>
            <person name="Ma J."/>
        </authorList>
    </citation>
    <scope>NUCLEOTIDE SEQUENCE [LARGE SCALE GENOMIC DNA]</scope>
    <source>
        <strain evidence="2">JCM 16949</strain>
    </source>
</reference>
<dbReference type="Proteomes" id="UP001501004">
    <property type="component" value="Unassembled WGS sequence"/>
</dbReference>
<comment type="caution">
    <text evidence="1">The sequence shown here is derived from an EMBL/GenBank/DDBJ whole genome shotgun (WGS) entry which is preliminary data.</text>
</comment>
<name>A0ABP7F2T3_9MICO</name>